<dbReference type="Proteomes" id="UP000237000">
    <property type="component" value="Unassembled WGS sequence"/>
</dbReference>
<dbReference type="EMBL" id="JXTC01000129">
    <property type="protein sequence ID" value="PON86618.1"/>
    <property type="molecule type" value="Genomic_DNA"/>
</dbReference>
<feature type="compositionally biased region" description="Basic and acidic residues" evidence="1">
    <location>
        <begin position="142"/>
        <end position="151"/>
    </location>
</feature>
<dbReference type="AlphaFoldDB" id="A0A2P5EM22"/>
<protein>
    <recommendedName>
        <fullName evidence="4">Retrotransposon gag domain-containing protein</fullName>
    </recommendedName>
</protein>
<feature type="compositionally biased region" description="Basic and acidic residues" evidence="1">
    <location>
        <begin position="158"/>
        <end position="184"/>
    </location>
</feature>
<evidence type="ECO:0000256" key="1">
    <source>
        <dbReference type="SAM" id="MobiDB-lite"/>
    </source>
</evidence>
<feature type="region of interest" description="Disordered" evidence="1">
    <location>
        <begin position="142"/>
        <end position="191"/>
    </location>
</feature>
<gene>
    <name evidence="2" type="ORF">TorRG33x02_175540</name>
</gene>
<proteinExistence type="predicted"/>
<dbReference type="OrthoDB" id="1749245at2759"/>
<accession>A0A2P5EM22</accession>
<organism evidence="2 3">
    <name type="scientific">Trema orientale</name>
    <name type="common">Charcoal tree</name>
    <name type="synonym">Celtis orientalis</name>
    <dbReference type="NCBI Taxonomy" id="63057"/>
    <lineage>
        <taxon>Eukaryota</taxon>
        <taxon>Viridiplantae</taxon>
        <taxon>Streptophyta</taxon>
        <taxon>Embryophyta</taxon>
        <taxon>Tracheophyta</taxon>
        <taxon>Spermatophyta</taxon>
        <taxon>Magnoliopsida</taxon>
        <taxon>eudicotyledons</taxon>
        <taxon>Gunneridae</taxon>
        <taxon>Pentapetalae</taxon>
        <taxon>rosids</taxon>
        <taxon>fabids</taxon>
        <taxon>Rosales</taxon>
        <taxon>Cannabaceae</taxon>
        <taxon>Trema</taxon>
    </lineage>
</organism>
<dbReference type="InParanoid" id="A0A2P5EM22"/>
<reference evidence="3" key="1">
    <citation type="submission" date="2016-06" db="EMBL/GenBank/DDBJ databases">
        <title>Parallel loss of symbiosis genes in relatives of nitrogen-fixing non-legume Parasponia.</title>
        <authorList>
            <person name="Van Velzen R."/>
            <person name="Holmer R."/>
            <person name="Bu F."/>
            <person name="Rutten L."/>
            <person name="Van Zeijl A."/>
            <person name="Liu W."/>
            <person name="Santuari L."/>
            <person name="Cao Q."/>
            <person name="Sharma T."/>
            <person name="Shen D."/>
            <person name="Roswanjaya Y."/>
            <person name="Wardhani T."/>
            <person name="Kalhor M.S."/>
            <person name="Jansen J."/>
            <person name="Van den Hoogen J."/>
            <person name="Gungor B."/>
            <person name="Hartog M."/>
            <person name="Hontelez J."/>
            <person name="Verver J."/>
            <person name="Yang W.-C."/>
            <person name="Schijlen E."/>
            <person name="Repin R."/>
            <person name="Schilthuizen M."/>
            <person name="Schranz E."/>
            <person name="Heidstra R."/>
            <person name="Miyata K."/>
            <person name="Fedorova E."/>
            <person name="Kohlen W."/>
            <person name="Bisseling T."/>
            <person name="Smit S."/>
            <person name="Geurts R."/>
        </authorList>
    </citation>
    <scope>NUCLEOTIDE SEQUENCE [LARGE SCALE GENOMIC DNA]</scope>
    <source>
        <strain evidence="3">cv. RG33-2</strain>
    </source>
</reference>
<sequence length="191" mass="22267">MDAVKPREVKMPTFFPYNGSKNPVEHVGLYQDWIIMHGTNEPLLCKGFPLSLSGVARAWYRMLGPSSISSFWQLTEKFLDKFTGSVTKKGKLYLKNEYCLEGLLDGDFLWYLTKHTTKMYTDLVDEINKKAALKEYKKSRWDKRDVEEGKSLAKRKRHEDSQPKAKKKPDTRTDSKFSCTREFKSFTPPHK</sequence>
<feature type="non-terminal residue" evidence="2">
    <location>
        <position position="191"/>
    </location>
</feature>
<evidence type="ECO:0000313" key="3">
    <source>
        <dbReference type="Proteomes" id="UP000237000"/>
    </source>
</evidence>
<comment type="caution">
    <text evidence="2">The sequence shown here is derived from an EMBL/GenBank/DDBJ whole genome shotgun (WGS) entry which is preliminary data.</text>
</comment>
<dbReference type="PANTHER" id="PTHR33223">
    <property type="entry name" value="CCHC-TYPE DOMAIN-CONTAINING PROTEIN"/>
    <property type="match status" value="1"/>
</dbReference>
<keyword evidence="3" id="KW-1185">Reference proteome</keyword>
<evidence type="ECO:0000313" key="2">
    <source>
        <dbReference type="EMBL" id="PON86618.1"/>
    </source>
</evidence>
<name>A0A2P5EM22_TREOI</name>
<evidence type="ECO:0008006" key="4">
    <source>
        <dbReference type="Google" id="ProtNLM"/>
    </source>
</evidence>
<dbReference type="PANTHER" id="PTHR33223:SF10">
    <property type="entry name" value="AMINOTRANSFERASE-LIKE PLANT MOBILE DOMAIN-CONTAINING PROTEIN"/>
    <property type="match status" value="1"/>
</dbReference>